<reference evidence="4" key="1">
    <citation type="submission" date="2021-08" db="EMBL/GenBank/DDBJ databases">
        <title>WGS assembly of Ceratopteris richardii.</title>
        <authorList>
            <person name="Marchant D.B."/>
            <person name="Chen G."/>
            <person name="Jenkins J."/>
            <person name="Shu S."/>
            <person name="Leebens-Mack J."/>
            <person name="Grimwood J."/>
            <person name="Schmutz J."/>
            <person name="Soltis P."/>
            <person name="Soltis D."/>
            <person name="Chen Z.-H."/>
        </authorList>
    </citation>
    <scope>NUCLEOTIDE SEQUENCE</scope>
    <source>
        <strain evidence="4">Whitten #5841</strain>
        <tissue evidence="4">Leaf</tissue>
    </source>
</reference>
<dbReference type="Pfam" id="PF02536">
    <property type="entry name" value="mTERF"/>
    <property type="match status" value="1"/>
</dbReference>
<dbReference type="PANTHER" id="PTHR13068">
    <property type="entry name" value="CGI-12 PROTEIN-RELATED"/>
    <property type="match status" value="1"/>
</dbReference>
<keyword evidence="5" id="KW-1185">Reference proteome</keyword>
<dbReference type="EMBL" id="CM035436">
    <property type="protein sequence ID" value="KAH7288713.1"/>
    <property type="molecule type" value="Genomic_DNA"/>
</dbReference>
<dbReference type="EMBL" id="CM035436">
    <property type="protein sequence ID" value="KAH7288716.1"/>
    <property type="molecule type" value="Genomic_DNA"/>
</dbReference>
<gene>
    <name evidence="4" type="ORF">KP509_31G038100</name>
</gene>
<dbReference type="Gene3D" id="1.25.70.10">
    <property type="entry name" value="Transcription termination factor 3, mitochondrial"/>
    <property type="match status" value="1"/>
</dbReference>
<dbReference type="OMA" id="ECHFARI"/>
<dbReference type="PANTHER" id="PTHR13068:SF112">
    <property type="entry name" value="TRANSCRIPTION TERMINATION FACTOR 3, MITOCHONDRIAL"/>
    <property type="match status" value="1"/>
</dbReference>
<dbReference type="Proteomes" id="UP000825935">
    <property type="component" value="Chromosome 31"/>
</dbReference>
<dbReference type="InterPro" id="IPR038538">
    <property type="entry name" value="MTERF_sf"/>
</dbReference>
<comment type="caution">
    <text evidence="4">The sequence shown here is derived from an EMBL/GenBank/DDBJ whole genome shotgun (WGS) entry which is preliminary data.</text>
</comment>
<protein>
    <submittedName>
        <fullName evidence="4">Uncharacterized protein</fullName>
    </submittedName>
</protein>
<dbReference type="AlphaFoldDB" id="A0A8T2QXG9"/>
<evidence type="ECO:0000256" key="3">
    <source>
        <dbReference type="ARBA" id="ARBA00022946"/>
    </source>
</evidence>
<evidence type="ECO:0000256" key="2">
    <source>
        <dbReference type="ARBA" id="ARBA00022472"/>
    </source>
</evidence>
<evidence type="ECO:0000313" key="5">
    <source>
        <dbReference type="Proteomes" id="UP000825935"/>
    </source>
</evidence>
<organism evidence="4 5">
    <name type="scientific">Ceratopteris richardii</name>
    <name type="common">Triangle waterfern</name>
    <dbReference type="NCBI Taxonomy" id="49495"/>
    <lineage>
        <taxon>Eukaryota</taxon>
        <taxon>Viridiplantae</taxon>
        <taxon>Streptophyta</taxon>
        <taxon>Embryophyta</taxon>
        <taxon>Tracheophyta</taxon>
        <taxon>Polypodiopsida</taxon>
        <taxon>Polypodiidae</taxon>
        <taxon>Polypodiales</taxon>
        <taxon>Pteridineae</taxon>
        <taxon>Pteridaceae</taxon>
        <taxon>Parkerioideae</taxon>
        <taxon>Ceratopteris</taxon>
    </lineage>
</organism>
<evidence type="ECO:0000313" key="4">
    <source>
        <dbReference type="EMBL" id="KAH7288716.1"/>
    </source>
</evidence>
<keyword evidence="2" id="KW-0806">Transcription termination</keyword>
<keyword evidence="2" id="KW-0804">Transcription</keyword>
<dbReference type="SMART" id="SM00733">
    <property type="entry name" value="Mterf"/>
    <property type="match status" value="7"/>
</dbReference>
<proteinExistence type="inferred from homology"/>
<dbReference type="EMBL" id="CM035436">
    <property type="protein sequence ID" value="KAH7288715.1"/>
    <property type="molecule type" value="Genomic_DNA"/>
</dbReference>
<dbReference type="GO" id="GO:0006353">
    <property type="term" value="P:DNA-templated transcription termination"/>
    <property type="evidence" value="ECO:0007669"/>
    <property type="project" value="UniProtKB-KW"/>
</dbReference>
<keyword evidence="2" id="KW-0805">Transcription regulation</keyword>
<dbReference type="GO" id="GO:0003676">
    <property type="term" value="F:nucleic acid binding"/>
    <property type="evidence" value="ECO:0007669"/>
    <property type="project" value="InterPro"/>
</dbReference>
<accession>A0A8T2QXG9</accession>
<comment type="similarity">
    <text evidence="1">Belongs to the mTERF family.</text>
</comment>
<dbReference type="InterPro" id="IPR003690">
    <property type="entry name" value="MTERF"/>
</dbReference>
<evidence type="ECO:0000256" key="1">
    <source>
        <dbReference type="ARBA" id="ARBA00007692"/>
    </source>
</evidence>
<dbReference type="OrthoDB" id="637682at2759"/>
<sequence>MAGRLIEVGSSVAATTMASESALLASPKEIRLSSSGSLFQHQHLQLRNLNFFYRDGSYVQHHTIRAQVAVCAAYMTNGRDFEFPTDFLNIVDKLQVEQLESMEYMHLKRKSTPPVSVKNSKESVPSAPHLKKTLKFVTDIQTTQKPAKIEVLKSKERLGRLKSVRRNSPRDHEHQPWGLSGSAWEEKVQEFIKLKKLKESLAAETKKIPKAVEPNRTSISSSMKHPKPQHPRSALIVDLELEEKCQPVVDYLLSLGLCENMLERIVRRRKACLYVKIDKVKERLGYLMNLGIDNEGIAKVLVRHPQVLEYTVEHMMKPRIEYLQSIGVPEARLGRVITVSPSLVECSLGSLKRRVRFLVDEVGVSEEDVSKIVLLSPQLLTQSIDSLRPRISFLSKKVGLSQETVAKMVTKHPQLLHYSIRDGIEPRINFFRNLGLCDRDIALLLSRTSQVLSLSMEKSLRPKCDFLTNELKCGLQTIVSFPAYLSLSLEQRIRPRYEYLKALKKLPAGPFPMCILAVTDEEFCNRWSKTTVEDYHSFRQTLLLSRFVKQFGKKNSLQFEE</sequence>
<name>A0A8T2QXG9_CERRI</name>
<keyword evidence="3" id="KW-0809">Transit peptide</keyword>